<name>A0A1R2AZJ9_9CILI</name>
<comment type="subcellular location">
    <subcellularLocation>
        <location evidence="3">Cytoplasm</location>
    </subcellularLocation>
</comment>
<keyword evidence="3" id="KW-0833">Ubl conjugation pathway</keyword>
<evidence type="ECO:0000256" key="1">
    <source>
        <dbReference type="ARBA" id="ARBA00000707"/>
    </source>
</evidence>
<dbReference type="GO" id="GO:0004843">
    <property type="term" value="F:cysteine-type deubiquitinase activity"/>
    <property type="evidence" value="ECO:0007669"/>
    <property type="project" value="UniProtKB-UniRule"/>
</dbReference>
<organism evidence="5 6">
    <name type="scientific">Stentor coeruleus</name>
    <dbReference type="NCBI Taxonomy" id="5963"/>
    <lineage>
        <taxon>Eukaryota</taxon>
        <taxon>Sar</taxon>
        <taxon>Alveolata</taxon>
        <taxon>Ciliophora</taxon>
        <taxon>Postciliodesmatophora</taxon>
        <taxon>Heterotrichea</taxon>
        <taxon>Heterotrichida</taxon>
        <taxon>Stentoridae</taxon>
        <taxon>Stentor</taxon>
    </lineage>
</organism>
<reference evidence="5 6" key="1">
    <citation type="submission" date="2016-11" db="EMBL/GenBank/DDBJ databases">
        <title>The macronuclear genome of Stentor coeruleus: a giant cell with tiny introns.</title>
        <authorList>
            <person name="Slabodnick M."/>
            <person name="Ruby J.G."/>
            <person name="Reiff S.B."/>
            <person name="Swart E.C."/>
            <person name="Gosai S."/>
            <person name="Prabakaran S."/>
            <person name="Witkowska E."/>
            <person name="Larue G.E."/>
            <person name="Fisher S."/>
            <person name="Freeman R.M."/>
            <person name="Gunawardena J."/>
            <person name="Chu W."/>
            <person name="Stover N.A."/>
            <person name="Gregory B.D."/>
            <person name="Nowacki M."/>
            <person name="Derisi J."/>
            <person name="Roy S.W."/>
            <person name="Marshall W.F."/>
            <person name="Sood P."/>
        </authorList>
    </citation>
    <scope>NUCLEOTIDE SEQUENCE [LARGE SCALE GENOMIC DNA]</scope>
    <source>
        <strain evidence="5">WM001</strain>
    </source>
</reference>
<sequence>MITIYVVHEYKMLCLKGSPSLPISVLQKNITKITGIEAEFQYLVKKGSIIIPNENCKVGQFLSDGDKINLKVLNMPFKEFLEKYPGKTPWELGGSLEREFMISCSTQRFDDGSAMMVKIMSYDNSCLFSAVNYAMFKNINDSGCLREYIGNYLQNNPERFDSYALGKSLQEYIYWIRNPMSWGGEIELIILSEYFNIEICVISVNPISENLINDEKDYKKRIYLLYTNSHYNLIIRNFPDGDPDMDVTRFSKNSKTHSLALDAAGNYRAKHFHSENEKLLCLSCNAKFVGKSAALAHAHETNHFDITFDNK</sequence>
<dbReference type="InterPro" id="IPR003323">
    <property type="entry name" value="OTU_dom"/>
</dbReference>
<proteinExistence type="predicted"/>
<gene>
    <name evidence="5" type="ORF">SteCoe_32161</name>
</gene>
<dbReference type="EC" id="3.4.19.12" evidence="3"/>
<evidence type="ECO:0000256" key="3">
    <source>
        <dbReference type="RuleBase" id="RU367104"/>
    </source>
</evidence>
<dbReference type="GO" id="GO:0036503">
    <property type="term" value="P:ERAD pathway"/>
    <property type="evidence" value="ECO:0007669"/>
    <property type="project" value="TreeGrafter"/>
</dbReference>
<dbReference type="Proteomes" id="UP000187209">
    <property type="component" value="Unassembled WGS sequence"/>
</dbReference>
<keyword evidence="3" id="KW-0645">Protease</keyword>
<keyword evidence="6" id="KW-1185">Reference proteome</keyword>
<accession>A0A1R2AZJ9</accession>
<feature type="domain" description="OTU" evidence="4">
    <location>
        <begin position="115"/>
        <end position="237"/>
    </location>
</feature>
<dbReference type="OrthoDB" id="415023at2759"/>
<dbReference type="PANTHER" id="PTHR13312">
    <property type="entry name" value="HIV-INDUCED PROTEIN-7-LIKE PROTEASE"/>
    <property type="match status" value="1"/>
</dbReference>
<dbReference type="GO" id="GO:0030968">
    <property type="term" value="P:endoplasmic reticulum unfolded protein response"/>
    <property type="evidence" value="ECO:0007669"/>
    <property type="project" value="TreeGrafter"/>
</dbReference>
<dbReference type="GO" id="GO:0005634">
    <property type="term" value="C:nucleus"/>
    <property type="evidence" value="ECO:0007669"/>
    <property type="project" value="TreeGrafter"/>
</dbReference>
<comment type="catalytic activity">
    <reaction evidence="1 3">
        <text>Thiol-dependent hydrolysis of ester, thioester, amide, peptide and isopeptide bonds formed by the C-terminal Gly of ubiquitin (a 76-residue protein attached to proteins as an intracellular targeting signal).</text>
        <dbReference type="EC" id="3.4.19.12"/>
    </reaction>
</comment>
<dbReference type="Gene3D" id="3.90.70.80">
    <property type="match status" value="1"/>
</dbReference>
<comment type="function">
    <text evidence="3">Hydrolase that can remove conjugated ubiquitin from proteins and may therefore play an important regulatory role at the level of protein turnover by preventing degradation.</text>
</comment>
<keyword evidence="3" id="KW-0963">Cytoplasm</keyword>
<dbReference type="AlphaFoldDB" id="A0A1R2AZJ9"/>
<evidence type="ECO:0000256" key="2">
    <source>
        <dbReference type="ARBA" id="ARBA00022801"/>
    </source>
</evidence>
<keyword evidence="3" id="KW-0788">Thiol protease</keyword>
<keyword evidence="2 3" id="KW-0378">Hydrolase</keyword>
<dbReference type="EMBL" id="MPUH01001138">
    <property type="protein sequence ID" value="OMJ69964.1"/>
    <property type="molecule type" value="Genomic_DNA"/>
</dbReference>
<evidence type="ECO:0000313" key="6">
    <source>
        <dbReference type="Proteomes" id="UP000187209"/>
    </source>
</evidence>
<dbReference type="InterPro" id="IPR038765">
    <property type="entry name" value="Papain-like_cys_pep_sf"/>
</dbReference>
<comment type="caution">
    <text evidence="5">The sequence shown here is derived from an EMBL/GenBank/DDBJ whole genome shotgun (WGS) entry which is preliminary data.</text>
</comment>
<dbReference type="CDD" id="cd22745">
    <property type="entry name" value="OTU_OTU1"/>
    <property type="match status" value="1"/>
</dbReference>
<dbReference type="GO" id="GO:0016579">
    <property type="term" value="P:protein deubiquitination"/>
    <property type="evidence" value="ECO:0007669"/>
    <property type="project" value="TreeGrafter"/>
</dbReference>
<dbReference type="GO" id="GO:0005829">
    <property type="term" value="C:cytosol"/>
    <property type="evidence" value="ECO:0007669"/>
    <property type="project" value="TreeGrafter"/>
</dbReference>
<dbReference type="Pfam" id="PF02338">
    <property type="entry name" value="OTU"/>
    <property type="match status" value="1"/>
</dbReference>
<protein>
    <recommendedName>
        <fullName evidence="3">Ubiquitin thioesterase OTU</fullName>
        <ecNumber evidence="3">3.4.19.12</ecNumber>
    </recommendedName>
</protein>
<evidence type="ECO:0000313" key="5">
    <source>
        <dbReference type="EMBL" id="OMJ69964.1"/>
    </source>
</evidence>
<dbReference type="SUPFAM" id="SSF54001">
    <property type="entry name" value="Cysteine proteinases"/>
    <property type="match status" value="1"/>
</dbReference>
<dbReference type="PANTHER" id="PTHR13312:SF0">
    <property type="entry name" value="UBIQUITIN THIOESTERASE OTU1"/>
    <property type="match status" value="1"/>
</dbReference>
<dbReference type="PROSITE" id="PS50802">
    <property type="entry name" value="OTU"/>
    <property type="match status" value="1"/>
</dbReference>
<evidence type="ECO:0000259" key="4">
    <source>
        <dbReference type="PROSITE" id="PS50802"/>
    </source>
</evidence>